<evidence type="ECO:0000313" key="1">
    <source>
        <dbReference type="EMBL" id="MDU9693961.1"/>
    </source>
</evidence>
<dbReference type="RefSeq" id="WP_316911178.1">
    <property type="nucleotide sequence ID" value="NZ_JAPTGD010000002.1"/>
</dbReference>
<reference evidence="1" key="1">
    <citation type="journal article" date="2022" name="J Environ Chem Eng">
        <title>Biodegradation of petroleum oil using a constructed nonpathogenic and heavy metal-tolerant bacterial consortium isolated from marine sponges.</title>
        <authorList>
            <person name="Dechsakulwatana C."/>
            <person name="Rungsihiranrut A."/>
            <person name="Muangchinda C."/>
            <person name="Ningthoujam R."/>
            <person name="Klankeo P."/>
            <person name="Pinyakong O."/>
        </authorList>
    </citation>
    <scope>NUCLEOTIDE SEQUENCE</scope>
    <source>
        <strain evidence="1">TL01-2</strain>
    </source>
</reference>
<dbReference type="Proteomes" id="UP001269400">
    <property type="component" value="Unassembled WGS sequence"/>
</dbReference>
<organism evidence="1 2">
    <name type="scientific">Priestia aryabhattai</name>
    <name type="common">Bacillus aryabhattai</name>
    <dbReference type="NCBI Taxonomy" id="412384"/>
    <lineage>
        <taxon>Bacteria</taxon>
        <taxon>Bacillati</taxon>
        <taxon>Bacillota</taxon>
        <taxon>Bacilli</taxon>
        <taxon>Bacillales</taxon>
        <taxon>Bacillaceae</taxon>
        <taxon>Priestia</taxon>
    </lineage>
</organism>
<dbReference type="AlphaFoldDB" id="A0AAX6NDH9"/>
<dbReference type="EMBL" id="JAPTGD010000002">
    <property type="protein sequence ID" value="MDU9693961.1"/>
    <property type="molecule type" value="Genomic_DNA"/>
</dbReference>
<proteinExistence type="predicted"/>
<sequence>MSLNVILLTTERLLEIRKNSKAFIKSNKELNNVGRLLETHIKDIETELNDREVHYDERYPGPFGKYIKKEVDKEVKKIEKEMNIRFVKRVLSDGVSGDELKVILKYYPISEEEYKKLNIDI</sequence>
<reference evidence="1" key="2">
    <citation type="submission" date="2022-12" db="EMBL/GenBank/DDBJ databases">
        <authorList>
            <person name="Dechsakulwatana C."/>
            <person name="Rungsihiranrut A."/>
            <person name="Muangchinda C."/>
            <person name="Ningthoujam R."/>
            <person name="Klankeo P."/>
            <person name="Pinyakong O."/>
        </authorList>
    </citation>
    <scope>NUCLEOTIDE SEQUENCE</scope>
    <source>
        <strain evidence="1">TL01-2</strain>
    </source>
</reference>
<protein>
    <submittedName>
        <fullName evidence="1">Uncharacterized protein</fullName>
    </submittedName>
</protein>
<accession>A0AAX6NDH9</accession>
<evidence type="ECO:0000313" key="2">
    <source>
        <dbReference type="Proteomes" id="UP001269400"/>
    </source>
</evidence>
<name>A0AAX6NDH9_PRIAR</name>
<gene>
    <name evidence="1" type="ORF">O0Q50_22530</name>
</gene>
<comment type="caution">
    <text evidence="1">The sequence shown here is derived from an EMBL/GenBank/DDBJ whole genome shotgun (WGS) entry which is preliminary data.</text>
</comment>